<proteinExistence type="predicted"/>
<comment type="caution">
    <text evidence="1">The sequence shown here is derived from an EMBL/GenBank/DDBJ whole genome shotgun (WGS) entry which is preliminary data.</text>
</comment>
<gene>
    <name evidence="1" type="ORF">ACFSSA_09085</name>
</gene>
<keyword evidence="2" id="KW-1185">Reference proteome</keyword>
<dbReference type="EMBL" id="JBHUIT010000016">
    <property type="protein sequence ID" value="MFD2256828.1"/>
    <property type="molecule type" value="Genomic_DNA"/>
</dbReference>
<dbReference type="SUPFAM" id="SSF53901">
    <property type="entry name" value="Thiolase-like"/>
    <property type="match status" value="1"/>
</dbReference>
<dbReference type="RefSeq" id="WP_386820115.1">
    <property type="nucleotide sequence ID" value="NZ_JBHUIT010000016.1"/>
</dbReference>
<accession>A0ABW5D6V4</accession>
<dbReference type="InterPro" id="IPR016039">
    <property type="entry name" value="Thiolase-like"/>
</dbReference>
<dbReference type="Gene3D" id="3.40.47.10">
    <property type="match status" value="1"/>
</dbReference>
<evidence type="ECO:0008006" key="3">
    <source>
        <dbReference type="Google" id="ProtNLM"/>
    </source>
</evidence>
<organism evidence="1 2">
    <name type="scientific">Luteolibacter algae</name>
    <dbReference type="NCBI Taxonomy" id="454151"/>
    <lineage>
        <taxon>Bacteria</taxon>
        <taxon>Pseudomonadati</taxon>
        <taxon>Verrucomicrobiota</taxon>
        <taxon>Verrucomicrobiia</taxon>
        <taxon>Verrucomicrobiales</taxon>
        <taxon>Verrucomicrobiaceae</taxon>
        <taxon>Luteolibacter</taxon>
    </lineage>
</organism>
<dbReference type="Proteomes" id="UP001597375">
    <property type="component" value="Unassembled WGS sequence"/>
</dbReference>
<name>A0ABW5D6V4_9BACT</name>
<reference evidence="2" key="1">
    <citation type="journal article" date="2019" name="Int. J. Syst. Evol. Microbiol.">
        <title>The Global Catalogue of Microorganisms (GCM) 10K type strain sequencing project: providing services to taxonomists for standard genome sequencing and annotation.</title>
        <authorList>
            <consortium name="The Broad Institute Genomics Platform"/>
            <consortium name="The Broad Institute Genome Sequencing Center for Infectious Disease"/>
            <person name="Wu L."/>
            <person name="Ma J."/>
        </authorList>
    </citation>
    <scope>NUCLEOTIDE SEQUENCE [LARGE SCALE GENOMIC DNA]</scope>
    <source>
        <strain evidence="2">CGMCC 4.7106</strain>
    </source>
</reference>
<protein>
    <recommendedName>
        <fullName evidence="3">Beta-ketoacyl synthase N-terminal domain-containing protein</fullName>
    </recommendedName>
</protein>
<sequence>MQAKQNVRDFSPQFHLFVHGHGAVSSAGINAQALYRACAGRELIPTIELERKAGEKTISYSHRPVDAKALRAAMPKHARLRRASNVSKYAVTAAHEAIGPERLERMKNGQLRIGIVLTFLNGCVNYSNRFFSEVLEDPNFASPILFPETVFNAPASHIAAYLECDGPVYTLIGDSATWFSALNVAEEWISSDQVDGCLVLCAEEIDWLTLEGLRYYSRNLIATEGAAAVYVEARPSAISVENIHGPYSYNDNTQRRIAVADAWDAVEKGGGGVLIDGLTHVPRLDRDELSATESWEGERISPAGILGEGMGIRCGFQTVAAIEALYAGHESALVLASGGNQHAFSAKFTRSNP</sequence>
<evidence type="ECO:0000313" key="2">
    <source>
        <dbReference type="Proteomes" id="UP001597375"/>
    </source>
</evidence>
<evidence type="ECO:0000313" key="1">
    <source>
        <dbReference type="EMBL" id="MFD2256828.1"/>
    </source>
</evidence>